<dbReference type="Proteomes" id="UP001353858">
    <property type="component" value="Unassembled WGS sequence"/>
</dbReference>
<keyword evidence="11" id="KW-0496">Mitochondrion</keyword>
<evidence type="ECO:0000313" key="15">
    <source>
        <dbReference type="EMBL" id="KAK4882179.1"/>
    </source>
</evidence>
<evidence type="ECO:0000256" key="6">
    <source>
        <dbReference type="ARBA" id="ARBA00022792"/>
    </source>
</evidence>
<dbReference type="InterPro" id="IPR036412">
    <property type="entry name" value="HAD-like_sf"/>
</dbReference>
<evidence type="ECO:0000256" key="7">
    <source>
        <dbReference type="ARBA" id="ARBA00022927"/>
    </source>
</evidence>
<gene>
    <name evidence="15" type="ORF">RN001_005498</name>
</gene>
<dbReference type="InterPro" id="IPR023214">
    <property type="entry name" value="HAD_sf"/>
</dbReference>
<dbReference type="PROSITE" id="PS50969">
    <property type="entry name" value="FCP1"/>
    <property type="match status" value="1"/>
</dbReference>
<accession>A0AAN7SIX5</accession>
<keyword evidence="6" id="KW-0999">Mitochondrion inner membrane</keyword>
<dbReference type="Gene3D" id="3.40.50.1000">
    <property type="entry name" value="HAD superfamily/HAD-like"/>
    <property type="match status" value="1"/>
</dbReference>
<evidence type="ECO:0000256" key="12">
    <source>
        <dbReference type="ARBA" id="ARBA00023136"/>
    </source>
</evidence>
<comment type="caution">
    <text evidence="15">The sequence shown here is derived from an EMBL/GenBank/DDBJ whole genome shotgun (WGS) entry which is preliminary data.</text>
</comment>
<keyword evidence="4" id="KW-0813">Transport</keyword>
<dbReference type="InterPro" id="IPR050365">
    <property type="entry name" value="TIM50"/>
</dbReference>
<evidence type="ECO:0000256" key="5">
    <source>
        <dbReference type="ARBA" id="ARBA00022692"/>
    </source>
</evidence>
<feature type="domain" description="FCP1 homology" evidence="14">
    <location>
        <begin position="484"/>
        <end position="627"/>
    </location>
</feature>
<dbReference type="GO" id="GO:0005743">
    <property type="term" value="C:mitochondrial inner membrane"/>
    <property type="evidence" value="ECO:0007669"/>
    <property type="project" value="UniProtKB-SubCell"/>
</dbReference>
<dbReference type="AlphaFoldDB" id="A0AAN7SIX5"/>
<evidence type="ECO:0000259" key="14">
    <source>
        <dbReference type="PROSITE" id="PS50969"/>
    </source>
</evidence>
<comment type="function">
    <text evidence="1">Essential component of the TIM23 complex, a complex that mediates the translocation of transit peptide-containing proteins across the mitochondrial inner membrane.</text>
</comment>
<keyword evidence="5" id="KW-0812">Transmembrane</keyword>
<evidence type="ECO:0000256" key="1">
    <source>
        <dbReference type="ARBA" id="ARBA00002959"/>
    </source>
</evidence>
<keyword evidence="12" id="KW-0472">Membrane</keyword>
<dbReference type="FunFam" id="3.40.50.1000:FF:000019">
    <property type="entry name" value="Mitochondrial import inner membrane translocase subunit TIM50"/>
    <property type="match status" value="1"/>
</dbReference>
<keyword evidence="9" id="KW-1133">Transmembrane helix</keyword>
<evidence type="ECO:0000256" key="11">
    <source>
        <dbReference type="ARBA" id="ARBA00023128"/>
    </source>
</evidence>
<comment type="subunit">
    <text evidence="13">Component of the TIM23 complex at least composed of Tim23, Tim17 (Tim17a1, Tim17a2 or Tim17b1) and a Tim50.</text>
</comment>
<organism evidence="15 16">
    <name type="scientific">Aquatica leii</name>
    <dbReference type="NCBI Taxonomy" id="1421715"/>
    <lineage>
        <taxon>Eukaryota</taxon>
        <taxon>Metazoa</taxon>
        <taxon>Ecdysozoa</taxon>
        <taxon>Arthropoda</taxon>
        <taxon>Hexapoda</taxon>
        <taxon>Insecta</taxon>
        <taxon>Pterygota</taxon>
        <taxon>Neoptera</taxon>
        <taxon>Endopterygota</taxon>
        <taxon>Coleoptera</taxon>
        <taxon>Polyphaga</taxon>
        <taxon>Elateriformia</taxon>
        <taxon>Elateroidea</taxon>
        <taxon>Lampyridae</taxon>
        <taxon>Luciolinae</taxon>
        <taxon>Aquatica</taxon>
    </lineage>
</organism>
<dbReference type="GO" id="GO:0015031">
    <property type="term" value="P:protein transport"/>
    <property type="evidence" value="ECO:0007669"/>
    <property type="project" value="UniProtKB-KW"/>
</dbReference>
<evidence type="ECO:0000313" key="16">
    <source>
        <dbReference type="Proteomes" id="UP001353858"/>
    </source>
</evidence>
<dbReference type="Pfam" id="PF03031">
    <property type="entry name" value="NIF"/>
    <property type="match status" value="1"/>
</dbReference>
<evidence type="ECO:0000256" key="9">
    <source>
        <dbReference type="ARBA" id="ARBA00022989"/>
    </source>
</evidence>
<keyword evidence="8" id="KW-0809">Transit peptide</keyword>
<sequence>MQRLMLIKPVKLNTKKIENILPNETQSANTIINSKMTTTSNFCLDDSNSEPSIYQYSSSSYVPSTTFSDHSSNYSEPDILIPNQNITPIRHIIHLDKNVVVNPNNNITLPQNNASSLNIDNYILQSLENKNNKKLKHRTICKFCKNNVTNFERHLERQHSNKPEVIELLGFSKSSKGKAERKKIIALLRYETQFRKFVETGNSNKLPCIYCKRLVKASYLRRHYKVCVVKPINKSNQKIQHQAQSQTLLACAADTENTAAAIQLKNEVFLRIRADDIALIAKKDDLIRRYGENYSKRHKREQIVVPCSNKIRECAKLLKVTRRRTNNNKLTFFDIISTCYYDIIAASAKTISRYDDTLKEYLAPSLAIHLGITPISSDLINSLEGNRFHDNSNEAAVREASWKTIKYTLLFLGFAFIGTASYIIFDFGKPVIGRDGKVIPDEFSNQPTFMQYIYRTLREFEYYKRLIREPSRDKLLPDELKPPYYQPPYTLVLELIDVLVHPDWTYNTGWRFKKRPGVDYFLETLSSFYEIVIYTAEQGMTVFPIVEALDPKNLIMYKLVRDATHFVDGHHVKNLDKLNRNLNKIVVVDWNMNSVKFHPENVFRIPKWDGNDNDTALIDLTALLLTVANSEVKDVREVLTYYNSFEDGLTTFREKQRMIIEQQESQKKHEPVNPAQILSKTFFIKSGKL</sequence>
<dbReference type="CDD" id="cd07521">
    <property type="entry name" value="HAD_FCP1-like"/>
    <property type="match status" value="1"/>
</dbReference>
<reference evidence="16" key="1">
    <citation type="submission" date="2023-01" db="EMBL/GenBank/DDBJ databases">
        <title>Key to firefly adult light organ development and bioluminescence: homeobox transcription factors regulate luciferase expression and transportation to peroxisome.</title>
        <authorList>
            <person name="Fu X."/>
        </authorList>
    </citation>
    <scope>NUCLEOTIDE SEQUENCE [LARGE SCALE GENOMIC DNA]</scope>
</reference>
<comment type="similarity">
    <text evidence="3">Belongs to the TIM50 family.</text>
</comment>
<evidence type="ECO:0000256" key="10">
    <source>
        <dbReference type="ARBA" id="ARBA00023010"/>
    </source>
</evidence>
<dbReference type="SMART" id="SM00577">
    <property type="entry name" value="CPDc"/>
    <property type="match status" value="1"/>
</dbReference>
<evidence type="ECO:0000256" key="13">
    <source>
        <dbReference type="ARBA" id="ARBA00061911"/>
    </source>
</evidence>
<comment type="subcellular location">
    <subcellularLocation>
        <location evidence="2">Mitochondrion inner membrane</location>
        <topology evidence="2">Single-pass membrane protein</topology>
    </subcellularLocation>
</comment>
<evidence type="ECO:0000256" key="8">
    <source>
        <dbReference type="ARBA" id="ARBA00022946"/>
    </source>
</evidence>
<evidence type="ECO:0000256" key="4">
    <source>
        <dbReference type="ARBA" id="ARBA00022448"/>
    </source>
</evidence>
<dbReference type="PANTHER" id="PTHR12210">
    <property type="entry name" value="DULLARD PROTEIN PHOSPHATASE"/>
    <property type="match status" value="1"/>
</dbReference>
<keyword evidence="10" id="KW-0811">Translocation</keyword>
<proteinExistence type="inferred from homology"/>
<protein>
    <recommendedName>
        <fullName evidence="14">FCP1 homology domain-containing protein</fullName>
    </recommendedName>
</protein>
<keyword evidence="16" id="KW-1185">Reference proteome</keyword>
<dbReference type="EMBL" id="JARPUR010000002">
    <property type="protein sequence ID" value="KAK4882179.1"/>
    <property type="molecule type" value="Genomic_DNA"/>
</dbReference>
<name>A0AAN7SIX5_9COLE</name>
<evidence type="ECO:0000256" key="3">
    <source>
        <dbReference type="ARBA" id="ARBA00006344"/>
    </source>
</evidence>
<keyword evidence="7" id="KW-0653">Protein transport</keyword>
<dbReference type="SUPFAM" id="SSF56784">
    <property type="entry name" value="HAD-like"/>
    <property type="match status" value="1"/>
</dbReference>
<evidence type="ECO:0000256" key="2">
    <source>
        <dbReference type="ARBA" id="ARBA00004434"/>
    </source>
</evidence>
<dbReference type="InterPro" id="IPR004274">
    <property type="entry name" value="FCP1_dom"/>
</dbReference>